<evidence type="ECO:0000259" key="12">
    <source>
        <dbReference type="PROSITE" id="PS50021"/>
    </source>
</evidence>
<organism evidence="14 15">
    <name type="scientific">Euplotes crassus</name>
    <dbReference type="NCBI Taxonomy" id="5936"/>
    <lineage>
        <taxon>Eukaryota</taxon>
        <taxon>Sar</taxon>
        <taxon>Alveolata</taxon>
        <taxon>Ciliophora</taxon>
        <taxon>Intramacronucleata</taxon>
        <taxon>Spirotrichea</taxon>
        <taxon>Hypotrichia</taxon>
        <taxon>Euplotida</taxon>
        <taxon>Euplotidae</taxon>
        <taxon>Moneuplotes</taxon>
    </lineage>
</organism>
<dbReference type="PROSITE" id="PS50021">
    <property type="entry name" value="CH"/>
    <property type="match status" value="1"/>
</dbReference>
<evidence type="ECO:0000256" key="9">
    <source>
        <dbReference type="PROSITE-ProRule" id="PRU00576"/>
    </source>
</evidence>
<dbReference type="Pfam" id="PF03271">
    <property type="entry name" value="EB1"/>
    <property type="match status" value="1"/>
</dbReference>
<dbReference type="PANTHER" id="PTHR10623">
    <property type="entry name" value="MICROTUBULE-ASSOCIATED PROTEIN RP/EB FAMILY MEMBER"/>
    <property type="match status" value="1"/>
</dbReference>
<feature type="domain" description="Calponin-homology (CH)" evidence="12">
    <location>
        <begin position="14"/>
        <end position="116"/>
    </location>
</feature>
<keyword evidence="15" id="KW-1185">Reference proteome</keyword>
<name>A0AAD1XNX0_EUPCR</name>
<gene>
    <name evidence="14" type="ORF">ECRASSUSDP1_LOCUS17554</name>
</gene>
<evidence type="ECO:0000313" key="14">
    <source>
        <dbReference type="EMBL" id="CAI2376185.1"/>
    </source>
</evidence>
<dbReference type="AlphaFoldDB" id="A0AAD1XNX0"/>
<dbReference type="GO" id="GO:0051301">
    <property type="term" value="P:cell division"/>
    <property type="evidence" value="ECO:0007669"/>
    <property type="project" value="UniProtKB-KW"/>
</dbReference>
<feature type="coiled-coil region" evidence="10">
    <location>
        <begin position="187"/>
        <end position="214"/>
    </location>
</feature>
<evidence type="ECO:0000256" key="1">
    <source>
        <dbReference type="ARBA" id="ARBA00004245"/>
    </source>
</evidence>
<keyword evidence="4" id="KW-0132">Cell division</keyword>
<evidence type="ECO:0000256" key="4">
    <source>
        <dbReference type="ARBA" id="ARBA00022618"/>
    </source>
</evidence>
<evidence type="ECO:0000256" key="2">
    <source>
        <dbReference type="ARBA" id="ARBA00010729"/>
    </source>
</evidence>
<proteinExistence type="inferred from homology"/>
<feature type="region of interest" description="Disordered" evidence="11">
    <location>
        <begin position="274"/>
        <end position="306"/>
    </location>
</feature>
<dbReference type="InterPro" id="IPR036133">
    <property type="entry name" value="EB1_C_sf"/>
</dbReference>
<dbReference type="Gene3D" id="1.10.418.10">
    <property type="entry name" value="Calponin-like domain"/>
    <property type="match status" value="1"/>
</dbReference>
<keyword evidence="6" id="KW-0498">Mitosis</keyword>
<comment type="caution">
    <text evidence="14">The sequence shown here is derived from an EMBL/GenBank/DDBJ whole genome shotgun (WGS) entry which is preliminary data.</text>
</comment>
<evidence type="ECO:0000313" key="15">
    <source>
        <dbReference type="Proteomes" id="UP001295684"/>
    </source>
</evidence>
<keyword evidence="8" id="KW-0131">Cell cycle</keyword>
<comment type="similarity">
    <text evidence="2">Belongs to the MAPRE family.</text>
</comment>
<dbReference type="SUPFAM" id="SSF140612">
    <property type="entry name" value="EB1 dimerisation domain-like"/>
    <property type="match status" value="1"/>
</dbReference>
<feature type="region of interest" description="Disordered" evidence="11">
    <location>
        <begin position="147"/>
        <end position="185"/>
    </location>
</feature>
<dbReference type="Proteomes" id="UP001295684">
    <property type="component" value="Unassembled WGS sequence"/>
</dbReference>
<evidence type="ECO:0000256" key="11">
    <source>
        <dbReference type="SAM" id="MobiDB-lite"/>
    </source>
</evidence>
<feature type="compositionally biased region" description="Acidic residues" evidence="11">
    <location>
        <begin position="274"/>
        <end position="285"/>
    </location>
</feature>
<keyword evidence="5 9" id="KW-0493">Microtubule</keyword>
<dbReference type="SUPFAM" id="SSF47576">
    <property type="entry name" value="Calponin-homology domain, CH-domain"/>
    <property type="match status" value="1"/>
</dbReference>
<evidence type="ECO:0000259" key="13">
    <source>
        <dbReference type="PROSITE" id="PS51230"/>
    </source>
</evidence>
<keyword evidence="10" id="KW-0175">Coiled coil</keyword>
<feature type="compositionally biased region" description="Polar residues" evidence="11">
    <location>
        <begin position="162"/>
        <end position="171"/>
    </location>
</feature>
<feature type="compositionally biased region" description="Acidic residues" evidence="11">
    <location>
        <begin position="297"/>
        <end position="306"/>
    </location>
</feature>
<comment type="subcellular location">
    <subcellularLocation>
        <location evidence="1">Cytoplasm</location>
        <location evidence="1">Cytoskeleton</location>
    </subcellularLocation>
</comment>
<dbReference type="GO" id="GO:0005874">
    <property type="term" value="C:microtubule"/>
    <property type="evidence" value="ECO:0007669"/>
    <property type="project" value="UniProtKB-KW"/>
</dbReference>
<accession>A0AAD1XNX0</accession>
<dbReference type="InterPro" id="IPR004953">
    <property type="entry name" value="EB1_C"/>
</dbReference>
<evidence type="ECO:0000256" key="7">
    <source>
        <dbReference type="ARBA" id="ARBA00023212"/>
    </source>
</evidence>
<dbReference type="InterPro" id="IPR036872">
    <property type="entry name" value="CH_dom_sf"/>
</dbReference>
<evidence type="ECO:0000256" key="10">
    <source>
        <dbReference type="SAM" id="Coils"/>
    </source>
</evidence>
<dbReference type="InterPro" id="IPR001715">
    <property type="entry name" value="CH_dom"/>
</dbReference>
<protein>
    <submittedName>
        <fullName evidence="14">Uncharacterized protein</fullName>
    </submittedName>
</protein>
<dbReference type="Pfam" id="PF00307">
    <property type="entry name" value="CH"/>
    <property type="match status" value="1"/>
</dbReference>
<reference evidence="14" key="1">
    <citation type="submission" date="2023-07" db="EMBL/GenBank/DDBJ databases">
        <authorList>
            <consortium name="AG Swart"/>
            <person name="Singh M."/>
            <person name="Singh A."/>
            <person name="Seah K."/>
            <person name="Emmerich C."/>
        </authorList>
    </citation>
    <scope>NUCLEOTIDE SEQUENCE</scope>
    <source>
        <strain evidence="14">DP1</strain>
    </source>
</reference>
<dbReference type="PROSITE" id="PS51230">
    <property type="entry name" value="EB1_C"/>
    <property type="match status" value="1"/>
</dbReference>
<evidence type="ECO:0000256" key="6">
    <source>
        <dbReference type="ARBA" id="ARBA00022776"/>
    </source>
</evidence>
<feature type="domain" description="EB1 C-terminal" evidence="13">
    <location>
        <begin position="186"/>
        <end position="256"/>
    </location>
</feature>
<dbReference type="Gene3D" id="1.20.5.1430">
    <property type="match status" value="1"/>
</dbReference>
<keyword evidence="7" id="KW-0206">Cytoskeleton</keyword>
<evidence type="ECO:0000256" key="3">
    <source>
        <dbReference type="ARBA" id="ARBA00022490"/>
    </source>
</evidence>
<evidence type="ECO:0000256" key="8">
    <source>
        <dbReference type="ARBA" id="ARBA00023306"/>
    </source>
</evidence>
<dbReference type="GO" id="GO:0008017">
    <property type="term" value="F:microtubule binding"/>
    <property type="evidence" value="ECO:0007669"/>
    <property type="project" value="InterPro"/>
</dbReference>
<sequence>MSGDSIGMMEGAFFVGRGELLQWANELLDLGLTKIEQCATGSVYCQIIDSIYPGTFPIGKVNWGAKHEYEFVNNYKILQKAFDKNGITRHIEVTKLVKAKYQDNLEFMQWLKRYFDLNYNGEPYDAISRRKGQDLFYIGSGNKPVKKAGGMGAAPPRKKFNPPTSSGPTTKKFSKPTGAAIGGGAGSAAQKKKITELEGEVAELKLTSDTLEKERDFYFGKLRDIEVLLQAHQDQEVPAVDMVLKILYATEDEKVEVDESGNLNIVNTAEGAEEVAAEEEAEEAQEGFAEEHMEGEGYAEEEQLVE</sequence>
<dbReference type="EMBL" id="CAMPGE010017727">
    <property type="protein sequence ID" value="CAI2376185.1"/>
    <property type="molecule type" value="Genomic_DNA"/>
</dbReference>
<keyword evidence="3" id="KW-0963">Cytoplasm</keyword>
<evidence type="ECO:0000256" key="5">
    <source>
        <dbReference type="ARBA" id="ARBA00022701"/>
    </source>
</evidence>
<dbReference type="FunFam" id="1.10.418.10:FF:000028">
    <property type="entry name" value="RP/EB family microtubule-associated protein"/>
    <property type="match status" value="1"/>
</dbReference>
<dbReference type="InterPro" id="IPR027328">
    <property type="entry name" value="MAPRE"/>
</dbReference>